<evidence type="ECO:0000313" key="3">
    <source>
        <dbReference type="EMBL" id="GGG91243.1"/>
    </source>
</evidence>
<name>A0A917HWS4_9SPHI</name>
<dbReference type="GO" id="GO:0050660">
    <property type="term" value="F:flavin adenine dinucleotide binding"/>
    <property type="evidence" value="ECO:0007669"/>
    <property type="project" value="InterPro"/>
</dbReference>
<gene>
    <name evidence="3" type="ORF">GCM10007415_27280</name>
</gene>
<evidence type="ECO:0000259" key="2">
    <source>
        <dbReference type="Pfam" id="PF08028"/>
    </source>
</evidence>
<sequence>MKEEKNFPESTIPVAVSERLRGLSADAEAAGELTAGISDVIQDYRWFKLFVPRSLGGLELSLSDGVRLEEELARIDGSLGWTVTLCGGANLFVGYMDRSIATAIFADRAVCLGGSGQASGKAIMENGGYRVSGKWRYATGAPHLTHFTANCVIEDTDLIKSFFFPKADVRIVKDWNAFGLKATASHSFEVDNLWVDEAHTFSIVPQAATWDHPIYQYPFLPFAEATLAVNTLGMARHFLECAAAIDTPQLLAQVDAAEKEIWKTRVLFYEALDASWDELTRTGTLSSERSTAVGERSRTLVDMSRKQVIATYPSVGLIAADESSTINRVWRDLFTASQHRLLRW</sequence>
<accession>A0A917HWS4</accession>
<keyword evidence="3" id="KW-0503">Monooxygenase</keyword>
<keyword evidence="1" id="KW-0560">Oxidoreductase</keyword>
<dbReference type="InterPro" id="IPR009100">
    <property type="entry name" value="AcylCoA_DH/oxidase_NM_dom_sf"/>
</dbReference>
<dbReference type="GO" id="GO:0004497">
    <property type="term" value="F:monooxygenase activity"/>
    <property type="evidence" value="ECO:0007669"/>
    <property type="project" value="UniProtKB-KW"/>
</dbReference>
<dbReference type="InterPro" id="IPR046373">
    <property type="entry name" value="Acyl-CoA_Oxase/DH_mid-dom_sf"/>
</dbReference>
<evidence type="ECO:0000313" key="4">
    <source>
        <dbReference type="Proteomes" id="UP000660862"/>
    </source>
</evidence>
<reference evidence="3" key="2">
    <citation type="submission" date="2020-09" db="EMBL/GenBank/DDBJ databases">
        <authorList>
            <person name="Sun Q."/>
            <person name="Zhou Y."/>
        </authorList>
    </citation>
    <scope>NUCLEOTIDE SEQUENCE</scope>
    <source>
        <strain evidence="3">CGMCC 1.12195</strain>
    </source>
</reference>
<comment type="caution">
    <text evidence="3">The sequence shown here is derived from an EMBL/GenBank/DDBJ whole genome shotgun (WGS) entry which is preliminary data.</text>
</comment>
<dbReference type="Gene3D" id="2.40.110.10">
    <property type="entry name" value="Butyryl-CoA Dehydrogenase, subunit A, domain 2"/>
    <property type="match status" value="1"/>
</dbReference>
<dbReference type="RefSeq" id="WP_188506584.1">
    <property type="nucleotide sequence ID" value="NZ_BMER01000002.1"/>
</dbReference>
<organism evidence="3 4">
    <name type="scientific">Parapedobacter pyrenivorans</name>
    <dbReference type="NCBI Taxonomy" id="1305674"/>
    <lineage>
        <taxon>Bacteria</taxon>
        <taxon>Pseudomonadati</taxon>
        <taxon>Bacteroidota</taxon>
        <taxon>Sphingobacteriia</taxon>
        <taxon>Sphingobacteriales</taxon>
        <taxon>Sphingobacteriaceae</taxon>
        <taxon>Parapedobacter</taxon>
    </lineage>
</organism>
<reference evidence="3" key="1">
    <citation type="journal article" date="2014" name="Int. J. Syst. Evol. Microbiol.">
        <title>Complete genome sequence of Corynebacterium casei LMG S-19264T (=DSM 44701T), isolated from a smear-ripened cheese.</title>
        <authorList>
            <consortium name="US DOE Joint Genome Institute (JGI-PGF)"/>
            <person name="Walter F."/>
            <person name="Albersmeier A."/>
            <person name="Kalinowski J."/>
            <person name="Ruckert C."/>
        </authorList>
    </citation>
    <scope>NUCLEOTIDE SEQUENCE</scope>
    <source>
        <strain evidence="3">CGMCC 1.12195</strain>
    </source>
</reference>
<dbReference type="SUPFAM" id="SSF56645">
    <property type="entry name" value="Acyl-CoA dehydrogenase NM domain-like"/>
    <property type="match status" value="1"/>
</dbReference>
<dbReference type="AlphaFoldDB" id="A0A917HWS4"/>
<dbReference type="PIRSF" id="PIRSF016578">
    <property type="entry name" value="HsaA"/>
    <property type="match status" value="1"/>
</dbReference>
<keyword evidence="4" id="KW-1185">Reference proteome</keyword>
<feature type="domain" description="Acyl-CoA dehydrogenase C-terminal" evidence="2">
    <location>
        <begin position="242"/>
        <end position="343"/>
    </location>
</feature>
<dbReference type="Gene3D" id="1.10.540.10">
    <property type="entry name" value="Acyl-CoA dehydrogenase/oxidase, N-terminal domain"/>
    <property type="match status" value="1"/>
</dbReference>
<dbReference type="InterPro" id="IPR013107">
    <property type="entry name" value="Acyl-CoA_DH_C"/>
</dbReference>
<evidence type="ECO:0000256" key="1">
    <source>
        <dbReference type="ARBA" id="ARBA00023002"/>
    </source>
</evidence>
<dbReference type="Pfam" id="PF08028">
    <property type="entry name" value="Acyl-CoA_dh_2"/>
    <property type="match status" value="1"/>
</dbReference>
<proteinExistence type="predicted"/>
<protein>
    <submittedName>
        <fullName evidence="3">Flavin-dependent monooxygenase</fullName>
    </submittedName>
</protein>
<dbReference type="InterPro" id="IPR037069">
    <property type="entry name" value="AcylCoA_DH/ox_N_sf"/>
</dbReference>
<dbReference type="Proteomes" id="UP000660862">
    <property type="component" value="Unassembled WGS sequence"/>
</dbReference>
<dbReference type="GO" id="GO:0016627">
    <property type="term" value="F:oxidoreductase activity, acting on the CH-CH group of donors"/>
    <property type="evidence" value="ECO:0007669"/>
    <property type="project" value="InterPro"/>
</dbReference>
<dbReference type="EMBL" id="BMER01000002">
    <property type="protein sequence ID" value="GGG91243.1"/>
    <property type="molecule type" value="Genomic_DNA"/>
</dbReference>
<dbReference type="Gene3D" id="1.20.140.10">
    <property type="entry name" value="Butyryl-CoA Dehydrogenase, subunit A, domain 3"/>
    <property type="match status" value="1"/>
</dbReference>